<dbReference type="PROSITE" id="PS50294">
    <property type="entry name" value="WD_REPEATS_REGION"/>
    <property type="match status" value="11"/>
</dbReference>
<feature type="repeat" description="WD" evidence="3">
    <location>
        <begin position="1201"/>
        <end position="1242"/>
    </location>
</feature>
<dbReference type="InterPro" id="IPR018391">
    <property type="entry name" value="PQQ_b-propeller_rpt"/>
</dbReference>
<dbReference type="Gene3D" id="2.130.10.10">
    <property type="entry name" value="YVTN repeat-like/Quinoprotein amine dehydrogenase"/>
    <property type="match status" value="5"/>
</dbReference>
<feature type="repeat" description="WD" evidence="3">
    <location>
        <begin position="1033"/>
        <end position="1074"/>
    </location>
</feature>
<dbReference type="InterPro" id="IPR007111">
    <property type="entry name" value="NACHT_NTPase"/>
</dbReference>
<feature type="repeat" description="WD" evidence="3">
    <location>
        <begin position="1243"/>
        <end position="1284"/>
    </location>
</feature>
<dbReference type="InterPro" id="IPR056884">
    <property type="entry name" value="NPHP3-like_N"/>
</dbReference>
<evidence type="ECO:0000256" key="3">
    <source>
        <dbReference type="PROSITE-ProRule" id="PRU00221"/>
    </source>
</evidence>
<feature type="repeat" description="WD" evidence="3">
    <location>
        <begin position="1327"/>
        <end position="1368"/>
    </location>
</feature>
<dbReference type="GO" id="GO:0035097">
    <property type="term" value="C:histone methyltransferase complex"/>
    <property type="evidence" value="ECO:0007669"/>
    <property type="project" value="UniProtKB-ARBA"/>
</dbReference>
<dbReference type="Pfam" id="PF25173">
    <property type="entry name" value="Beta-prop_WDR3_1st"/>
    <property type="match status" value="1"/>
</dbReference>
<dbReference type="InterPro" id="IPR053299">
    <property type="entry name" value="ASTRA_WD_repeat"/>
</dbReference>
<protein>
    <submittedName>
        <fullName evidence="6">WD40 repeat-like protein</fullName>
    </submittedName>
</protein>
<dbReference type="STRING" id="1388766.A0A017S901"/>
<evidence type="ECO:0000259" key="5">
    <source>
        <dbReference type="PROSITE" id="PS50837"/>
    </source>
</evidence>
<feature type="repeat" description="WD" evidence="3">
    <location>
        <begin position="1159"/>
        <end position="1200"/>
    </location>
</feature>
<dbReference type="CDD" id="cd00200">
    <property type="entry name" value="WD40"/>
    <property type="match status" value="2"/>
</dbReference>
<dbReference type="InterPro" id="IPR027417">
    <property type="entry name" value="P-loop_NTPase"/>
</dbReference>
<sequence length="1452" mass="161760">MMSPSAFGKFKCRLRRHLKPSKIGSAGAEKLHDPPTLTTPPSPALPASANPVEGPHIRPNDERPNETPFPPNLWQAAFSQLKEDKQLLLRTGLTNESAHCDRDTTSPKIEIALHSVIETVQEQYETRSLKNDNRLYKTAKQILDAALSLRQSISAVVACDPTGHASTAWSIVSLGLMMTQNYCDQQDQWFESSAFLADTIARTTLYEIHYLNKNPNTKDAIEIALRHVYMAVLDYSAEVIRIGRSRAGKRILKSVIALNQLPLAEIKNAIQKEELHLESLARMQEWFCLDAKADKILARGEQVLRKVQNVDNELVLAKLPIAERAAFNSHANEPQDYCLENTRTELLETIEDWVNDSPAKPVFWLQGMAGTGKSTISRTVARDLKQRGLLGASFFFNRSERDRATSDNLLTTIAKQLIDILPQFQDGVMKAIRQDSTLVKSSLGDQFDRILKEPLSTIRTSRGQRLLLVIIIDALDECQDDINIKTIIKRLPELQHTDSAVELRFFVTSRPESSILSGFNEVQGKHKAAILHEISQSTVEHDIGVFFQVKLPNIRRERGLDKRWPGEKNIQRLVQMTVPLFIYAATIYRVFEDPNWDPQASLEGFLIHQDQQASQLSGTYLPILERLLVHQKGRQVRQLVNEFQTIVGAVIILQNPLPIMPLAELLDTREATIQTRLNTLQSVIRLPKEMGEPVRLFHQSFRDFLLNNEPDEQTQFSINEAAMNKTIGLHCIRVMERENGGLKRNICSLSSFGTLRTEIDPLAIQGNLPTELQYACQYWASHLQQGHVKLEDQDQIHQFLKKHFLHWLEAMGLMGVITEAVGMVNTLLSIVREDVGSKFSRFLYDAKRFILENSQMIDIAPLQLYCAGLTFSPMKSRIRQNFDAERSKRIRILPQVEHLWSAKLQTLEGHSSSVFSVAFSPDGQTVASGSEDKTVKLWDAITGKERQTLQGHSSWVRSVAFSPDSQTVASGSEDKTVKLWDATTGKERQTLQGHSSWVQSVTFSPDGQTVASGSEDKTVKLWDATTGKERQTLWGHSSSVRSVAFSPDGQTVASGSEDKIVKLWDAMTGKERETLQGHSGWVRSVAFSPDSQTVASGSEDKTVKLWDAITGKERQTLRGHSSSVRSIAFSPDGQTVASGSNDDTVKLWDAMTGKEWQTLQGHSSLVLSVAFSPDGQTVASGSEDKTVKLWDAMTSKERETLQGHSSRVSSVAFSPDGQTVASGSEDKTVKLWDATTGKEWQTLQGHSGWVFSVAFSPDGQTVASSSDDDTVKLWDATTGKEWQTLQGHSGWVFSVAFSPDSQTVASGSIDNTVKLWDATTGKERQTLQGHSSWVRSVAFSPDGQTVASGSEDKTVKLWDATTGKERQTLQGHSDQIQSNNWDLFGAVSHAALDQPNPQLSLMYEWVVFGEERLLWLPSEYRSSSCSTTKGGLLALGYGDGRVVIVGFYTPVE</sequence>
<dbReference type="InterPro" id="IPR001680">
    <property type="entry name" value="WD40_rpt"/>
</dbReference>
<dbReference type="PANTHER" id="PTHR44156">
    <property type="entry name" value="SUPERNUMERARY LIMBS, ISOFORM B-RELATED"/>
    <property type="match status" value="1"/>
</dbReference>
<dbReference type="HOGENOM" id="CLU_000288_6_16_1"/>
<keyword evidence="1 3" id="KW-0853">WD repeat</keyword>
<dbReference type="SMART" id="SM00320">
    <property type="entry name" value="WD40"/>
    <property type="match status" value="11"/>
</dbReference>
<feature type="repeat" description="WD" evidence="3">
    <location>
        <begin position="991"/>
        <end position="1032"/>
    </location>
</feature>
<dbReference type="EMBL" id="KK088433">
    <property type="protein sequence ID" value="EYE93084.1"/>
    <property type="molecule type" value="Genomic_DNA"/>
</dbReference>
<proteinExistence type="predicted"/>
<evidence type="ECO:0000313" key="7">
    <source>
        <dbReference type="Proteomes" id="UP000019804"/>
    </source>
</evidence>
<dbReference type="Pfam" id="PF00400">
    <property type="entry name" value="WD40"/>
    <property type="match status" value="6"/>
</dbReference>
<dbReference type="FunFam" id="2.130.10.10:FF:000228">
    <property type="entry name" value="COMPASS-like H3K4 histone methylase component WDR5A"/>
    <property type="match status" value="1"/>
</dbReference>
<evidence type="ECO:0000256" key="2">
    <source>
        <dbReference type="ARBA" id="ARBA00022737"/>
    </source>
</evidence>
<feature type="repeat" description="WD" evidence="3">
    <location>
        <begin position="1285"/>
        <end position="1326"/>
    </location>
</feature>
<gene>
    <name evidence="6" type="ORF">EURHEDRAFT_414651</name>
</gene>
<dbReference type="PROSITE" id="PS00678">
    <property type="entry name" value="WD_REPEATS_1"/>
    <property type="match status" value="6"/>
</dbReference>
<dbReference type="Pfam" id="PF24883">
    <property type="entry name" value="NPHP3_N"/>
    <property type="match status" value="1"/>
</dbReference>
<dbReference type="InterPro" id="IPR015943">
    <property type="entry name" value="WD40/YVTN_repeat-like_dom_sf"/>
</dbReference>
<dbReference type="OrthoDB" id="674604at2759"/>
<feature type="region of interest" description="Disordered" evidence="4">
    <location>
        <begin position="18"/>
        <end position="69"/>
    </location>
</feature>
<feature type="repeat" description="WD" evidence="3">
    <location>
        <begin position="1117"/>
        <end position="1158"/>
    </location>
</feature>
<dbReference type="PRINTS" id="PR00320">
    <property type="entry name" value="GPROTEINBRPT"/>
</dbReference>
<feature type="repeat" description="WD" evidence="3">
    <location>
        <begin position="907"/>
        <end position="948"/>
    </location>
</feature>
<feature type="domain" description="NACHT" evidence="5">
    <location>
        <begin position="361"/>
        <end position="513"/>
    </location>
</feature>
<organism evidence="6 7">
    <name type="scientific">Aspergillus ruber (strain CBS 135680)</name>
    <dbReference type="NCBI Taxonomy" id="1388766"/>
    <lineage>
        <taxon>Eukaryota</taxon>
        <taxon>Fungi</taxon>
        <taxon>Dikarya</taxon>
        <taxon>Ascomycota</taxon>
        <taxon>Pezizomycotina</taxon>
        <taxon>Eurotiomycetes</taxon>
        <taxon>Eurotiomycetidae</taxon>
        <taxon>Eurotiales</taxon>
        <taxon>Aspergillaceae</taxon>
        <taxon>Aspergillus</taxon>
        <taxon>Aspergillus subgen. Aspergillus</taxon>
    </lineage>
</organism>
<dbReference type="Gene3D" id="3.40.50.300">
    <property type="entry name" value="P-loop containing nucleotide triphosphate hydrolases"/>
    <property type="match status" value="1"/>
</dbReference>
<feature type="repeat" description="WD" evidence="3">
    <location>
        <begin position="1075"/>
        <end position="1116"/>
    </location>
</feature>
<dbReference type="SUPFAM" id="SSF50978">
    <property type="entry name" value="WD40 repeat-like"/>
    <property type="match status" value="2"/>
</dbReference>
<dbReference type="SUPFAM" id="SSF52540">
    <property type="entry name" value="P-loop containing nucleoside triphosphate hydrolases"/>
    <property type="match status" value="1"/>
</dbReference>
<dbReference type="RefSeq" id="XP_040636772.1">
    <property type="nucleotide sequence ID" value="XM_040782495.1"/>
</dbReference>
<dbReference type="PROSITE" id="PS50837">
    <property type="entry name" value="NACHT"/>
    <property type="match status" value="1"/>
</dbReference>
<keyword evidence="2" id="KW-0677">Repeat</keyword>
<dbReference type="InterPro" id="IPR036322">
    <property type="entry name" value="WD40_repeat_dom_sf"/>
</dbReference>
<name>A0A017S901_ASPRC</name>
<feature type="repeat" description="WD" evidence="3">
    <location>
        <begin position="949"/>
        <end position="990"/>
    </location>
</feature>
<dbReference type="InterPro" id="IPR020472">
    <property type="entry name" value="WD40_PAC1"/>
</dbReference>
<feature type="compositionally biased region" description="Polar residues" evidence="4">
    <location>
        <begin position="1202"/>
        <end position="1222"/>
    </location>
</feature>
<dbReference type="Proteomes" id="UP000019804">
    <property type="component" value="Unassembled WGS sequence"/>
</dbReference>
<keyword evidence="7" id="KW-1185">Reference proteome</keyword>
<feature type="region of interest" description="Disordered" evidence="4">
    <location>
        <begin position="1198"/>
        <end position="1225"/>
    </location>
</feature>
<dbReference type="InterPro" id="IPR019775">
    <property type="entry name" value="WD40_repeat_CS"/>
</dbReference>
<reference evidence="7" key="1">
    <citation type="journal article" date="2014" name="Nat. Commun.">
        <title>Genomic adaptations of the halophilic Dead Sea filamentous fungus Eurotium rubrum.</title>
        <authorList>
            <person name="Kis-Papo T."/>
            <person name="Weig A.R."/>
            <person name="Riley R."/>
            <person name="Persoh D."/>
            <person name="Salamov A."/>
            <person name="Sun H."/>
            <person name="Lipzen A."/>
            <person name="Wasser S.P."/>
            <person name="Rambold G."/>
            <person name="Grigoriev I.V."/>
            <person name="Nevo E."/>
        </authorList>
    </citation>
    <scope>NUCLEOTIDE SEQUENCE [LARGE SCALE GENOMIC DNA]</scope>
    <source>
        <strain evidence="7">CBS 135680</strain>
    </source>
</reference>
<evidence type="ECO:0000313" key="6">
    <source>
        <dbReference type="EMBL" id="EYE93084.1"/>
    </source>
</evidence>
<dbReference type="PROSITE" id="PS50082">
    <property type="entry name" value="WD_REPEATS_2"/>
    <property type="match status" value="11"/>
</dbReference>
<evidence type="ECO:0000256" key="4">
    <source>
        <dbReference type="SAM" id="MobiDB-lite"/>
    </source>
</evidence>
<accession>A0A017S901</accession>
<evidence type="ECO:0000256" key="1">
    <source>
        <dbReference type="ARBA" id="ARBA00022574"/>
    </source>
</evidence>
<dbReference type="SMART" id="SM00564">
    <property type="entry name" value="PQQ"/>
    <property type="match status" value="9"/>
</dbReference>
<feature type="compositionally biased region" description="Basic and acidic residues" evidence="4">
    <location>
        <begin position="55"/>
        <end position="65"/>
    </location>
</feature>
<dbReference type="GeneID" id="63697619"/>